<evidence type="ECO:0000256" key="3">
    <source>
        <dbReference type="ARBA" id="ARBA00022729"/>
    </source>
</evidence>
<comment type="similarity">
    <text evidence="2">Belongs to the SusD family.</text>
</comment>
<organism evidence="9 10">
    <name type="scientific">Arcicella aurantiaca</name>
    <dbReference type="NCBI Taxonomy" id="591202"/>
    <lineage>
        <taxon>Bacteria</taxon>
        <taxon>Pseudomonadati</taxon>
        <taxon>Bacteroidota</taxon>
        <taxon>Cytophagia</taxon>
        <taxon>Cytophagales</taxon>
        <taxon>Flectobacillaceae</taxon>
        <taxon>Arcicella</taxon>
    </lineage>
</organism>
<dbReference type="AlphaFoldDB" id="A0A316DYL4"/>
<dbReference type="Pfam" id="PF14322">
    <property type="entry name" value="SusD-like_3"/>
    <property type="match status" value="1"/>
</dbReference>
<comment type="caution">
    <text evidence="9">The sequence shown here is derived from an EMBL/GenBank/DDBJ whole genome shotgun (WGS) entry which is preliminary data.</text>
</comment>
<keyword evidence="5" id="KW-0998">Cell outer membrane</keyword>
<dbReference type="Gene3D" id="1.25.40.390">
    <property type="match status" value="1"/>
</dbReference>
<evidence type="ECO:0000256" key="4">
    <source>
        <dbReference type="ARBA" id="ARBA00023136"/>
    </source>
</evidence>
<feature type="domain" description="RagB/SusD" evidence="7">
    <location>
        <begin position="329"/>
        <end position="491"/>
    </location>
</feature>
<feature type="domain" description="SusD-like N-terminal" evidence="8">
    <location>
        <begin position="25"/>
        <end position="224"/>
    </location>
</feature>
<evidence type="ECO:0000259" key="7">
    <source>
        <dbReference type="Pfam" id="PF07980"/>
    </source>
</evidence>
<reference evidence="9 10" key="1">
    <citation type="submission" date="2018-05" db="EMBL/GenBank/DDBJ databases">
        <title>Genomic Encyclopedia of Archaeal and Bacterial Type Strains, Phase II (KMG-II): from individual species to whole genera.</title>
        <authorList>
            <person name="Goeker M."/>
        </authorList>
    </citation>
    <scope>NUCLEOTIDE SEQUENCE [LARGE SCALE GENOMIC DNA]</scope>
    <source>
        <strain evidence="9 10">DSM 22214</strain>
    </source>
</reference>
<protein>
    <submittedName>
        <fullName evidence="9">Putative outer membrane starch-binding protein</fullName>
    </submittedName>
</protein>
<keyword evidence="10" id="KW-1185">Reference proteome</keyword>
<dbReference type="PROSITE" id="PS51257">
    <property type="entry name" value="PROKAR_LIPOPROTEIN"/>
    <property type="match status" value="1"/>
</dbReference>
<feature type="chain" id="PRO_5016415690" evidence="6">
    <location>
        <begin position="21"/>
        <end position="491"/>
    </location>
</feature>
<dbReference type="RefSeq" id="WP_109744323.1">
    <property type="nucleotide sequence ID" value="NZ_QGGO01000023.1"/>
</dbReference>
<name>A0A316DYL4_9BACT</name>
<evidence type="ECO:0000256" key="2">
    <source>
        <dbReference type="ARBA" id="ARBA00006275"/>
    </source>
</evidence>
<evidence type="ECO:0000313" key="9">
    <source>
        <dbReference type="EMBL" id="PWK21613.1"/>
    </source>
</evidence>
<gene>
    <name evidence="9" type="ORF">LV89_03639</name>
</gene>
<dbReference type="GO" id="GO:0009279">
    <property type="term" value="C:cell outer membrane"/>
    <property type="evidence" value="ECO:0007669"/>
    <property type="project" value="UniProtKB-SubCell"/>
</dbReference>
<dbReference type="InterPro" id="IPR012944">
    <property type="entry name" value="SusD_RagB_dom"/>
</dbReference>
<evidence type="ECO:0000313" key="10">
    <source>
        <dbReference type="Proteomes" id="UP000245489"/>
    </source>
</evidence>
<dbReference type="OrthoDB" id="9792139at2"/>
<comment type="subcellular location">
    <subcellularLocation>
        <location evidence="1">Cell outer membrane</location>
    </subcellularLocation>
</comment>
<accession>A0A316DYL4</accession>
<evidence type="ECO:0000256" key="5">
    <source>
        <dbReference type="ARBA" id="ARBA00023237"/>
    </source>
</evidence>
<keyword evidence="4" id="KW-0472">Membrane</keyword>
<dbReference type="InterPro" id="IPR011990">
    <property type="entry name" value="TPR-like_helical_dom_sf"/>
</dbReference>
<sequence length="491" mass="54405">MKILFNIKSIAFVMIFALLASCKSDFLDLKPVSSLVSGTLTTAQDAENELTGAYSRLATNGYYQYSRYYLTEGINDNHYVNGDNPQEWLLENFKFDASNGVIQGSYTDLFSHISAANAVLSDVPAIVDSKWNGTTRKEQILAEASFLRALNYYELVTQFGGVPVILSVSQGGNYYPARNTEQEVYAQIIKDLVYAESNLGVKPYNNQYGRATKGAAQALLAKTYAQMGDYANCLVYANKVINSNTYSLVADFGKLWSNKNKNTTESIFEIQVPGGGTPYNFWGFDIFVDSEFKFPKRNIASKALIDAFATAGDNGARYKATINFSVTTASFNMPANAWDASKAIPFMFKYPDPNGFASDDNIVIMRLADIMLLAAEANVQLGNLDAAINLLNQIKKRAGLPNTTAKSKSDLALAVLNERRLELVFECTRWNDLKRADKNGVVNVVDIMNSQKDSFGKSLGYTMAADKHQFIFPIPEQDRQLNKNLTQNTGY</sequence>
<evidence type="ECO:0000256" key="6">
    <source>
        <dbReference type="SAM" id="SignalP"/>
    </source>
</evidence>
<dbReference type="Proteomes" id="UP000245489">
    <property type="component" value="Unassembled WGS sequence"/>
</dbReference>
<feature type="signal peptide" evidence="6">
    <location>
        <begin position="1"/>
        <end position="20"/>
    </location>
</feature>
<dbReference type="Pfam" id="PF07980">
    <property type="entry name" value="SusD_RagB"/>
    <property type="match status" value="1"/>
</dbReference>
<dbReference type="EMBL" id="QGGO01000023">
    <property type="protein sequence ID" value="PWK21613.1"/>
    <property type="molecule type" value="Genomic_DNA"/>
</dbReference>
<dbReference type="CDD" id="cd08977">
    <property type="entry name" value="SusD"/>
    <property type="match status" value="1"/>
</dbReference>
<dbReference type="SUPFAM" id="SSF48452">
    <property type="entry name" value="TPR-like"/>
    <property type="match status" value="1"/>
</dbReference>
<keyword evidence="3 6" id="KW-0732">Signal</keyword>
<dbReference type="InterPro" id="IPR033985">
    <property type="entry name" value="SusD-like_N"/>
</dbReference>
<evidence type="ECO:0000256" key="1">
    <source>
        <dbReference type="ARBA" id="ARBA00004442"/>
    </source>
</evidence>
<proteinExistence type="inferred from homology"/>
<evidence type="ECO:0000259" key="8">
    <source>
        <dbReference type="Pfam" id="PF14322"/>
    </source>
</evidence>